<evidence type="ECO:0000313" key="4">
    <source>
        <dbReference type="Proteomes" id="UP001153069"/>
    </source>
</evidence>
<keyword evidence="1" id="KW-0732">Signal</keyword>
<dbReference type="EMBL" id="CAICTM010000204">
    <property type="protein sequence ID" value="CAB9504704.1"/>
    <property type="molecule type" value="Genomic_DNA"/>
</dbReference>
<proteinExistence type="predicted"/>
<evidence type="ECO:0000259" key="2">
    <source>
        <dbReference type="PROSITE" id="PS51233"/>
    </source>
</evidence>
<protein>
    <submittedName>
        <fullName evidence="3">Endonuclease/Exonuclease/phosphatase family</fullName>
    </submittedName>
</protein>
<keyword evidence="4" id="KW-1185">Reference proteome</keyword>
<organism evidence="3 4">
    <name type="scientific">Seminavis robusta</name>
    <dbReference type="NCBI Taxonomy" id="568900"/>
    <lineage>
        <taxon>Eukaryota</taxon>
        <taxon>Sar</taxon>
        <taxon>Stramenopiles</taxon>
        <taxon>Ochrophyta</taxon>
        <taxon>Bacillariophyta</taxon>
        <taxon>Bacillariophyceae</taxon>
        <taxon>Bacillariophycidae</taxon>
        <taxon>Naviculales</taxon>
        <taxon>Naviculaceae</taxon>
        <taxon>Seminavis</taxon>
    </lineage>
</organism>
<feature type="chain" id="PRO_5040170997" evidence="1">
    <location>
        <begin position="25"/>
        <end position="423"/>
    </location>
</feature>
<dbReference type="Proteomes" id="UP001153069">
    <property type="component" value="Unassembled WGS sequence"/>
</dbReference>
<keyword evidence="3" id="KW-0378">Hydrolase</keyword>
<dbReference type="InterPro" id="IPR001846">
    <property type="entry name" value="VWF_type-D"/>
</dbReference>
<keyword evidence="3" id="KW-0255">Endonuclease</keyword>
<reference evidence="3" key="1">
    <citation type="submission" date="2020-06" db="EMBL/GenBank/DDBJ databases">
        <authorList>
            <consortium name="Plant Systems Biology data submission"/>
        </authorList>
    </citation>
    <scope>NUCLEOTIDE SEQUENCE</scope>
    <source>
        <strain evidence="3">D6</strain>
    </source>
</reference>
<keyword evidence="3" id="KW-0540">Nuclease</keyword>
<feature type="domain" description="VWFD" evidence="2">
    <location>
        <begin position="197"/>
        <end position="383"/>
    </location>
</feature>
<comment type="caution">
    <text evidence="3">The sequence shown here is derived from an EMBL/GenBank/DDBJ whole genome shotgun (WGS) entry which is preliminary data.</text>
</comment>
<dbReference type="AlphaFoldDB" id="A0A9N8DPY2"/>
<dbReference type="GO" id="GO:0004519">
    <property type="term" value="F:endonuclease activity"/>
    <property type="evidence" value="ECO:0007669"/>
    <property type="project" value="UniProtKB-KW"/>
</dbReference>
<accession>A0A9N8DPY2</accession>
<gene>
    <name evidence="3" type="ORF">SEMRO_205_G086380.1</name>
</gene>
<dbReference type="OrthoDB" id="2015847at2759"/>
<sequence>MVCFSSFFCKALIVLAITIQTVSAASPGIWINEFHYDNSGRDVGEFVEVAATAGFDTNGFVIYLYHGASGSVYVVRPVLPISNVNNGVGFSVIHGGLWNSPSGIALVDGFGTVVQFLSYEGSFTATNGPAAGMTSTDIGTYESADPVGLSLQLAGTGCAAADFSWQSPQAATSGFVNTGQTFNCNDGPTHAGPMDDPTASIKGDPHIETFSGTWFDYQGECDLVLIDAPNFAPLAPLLVLVRTRIRYLYSYIESAVLKIGDDVLEVGSFGEFFVNGVDGGDLAGSGAFVTTVGPYALHYHQTDTRSHKFTISLGKDESIVVKSHKDMVAVVLEKASPRRFHGSRGIVGDYDTRKMLNRQGMEMDIADTNALAREWQVRPEEHGRLFQAFRAPQYPQECKLPVASKRVGRRLGQPRISQEGADN</sequence>
<evidence type="ECO:0000256" key="1">
    <source>
        <dbReference type="SAM" id="SignalP"/>
    </source>
</evidence>
<evidence type="ECO:0000313" key="3">
    <source>
        <dbReference type="EMBL" id="CAB9504704.1"/>
    </source>
</evidence>
<name>A0A9N8DPY2_9STRA</name>
<dbReference type="PROSITE" id="PS51233">
    <property type="entry name" value="VWFD"/>
    <property type="match status" value="1"/>
</dbReference>
<feature type="signal peptide" evidence="1">
    <location>
        <begin position="1"/>
        <end position="24"/>
    </location>
</feature>